<comment type="caution">
    <text evidence="2">The sequence shown here is derived from an EMBL/GenBank/DDBJ whole genome shotgun (WGS) entry which is preliminary data.</text>
</comment>
<evidence type="ECO:0000313" key="3">
    <source>
        <dbReference type="Proteomes" id="UP000535415"/>
    </source>
</evidence>
<gene>
    <name evidence="2" type="ORF">FHS72_003293</name>
</gene>
<evidence type="ECO:0000259" key="1">
    <source>
        <dbReference type="SMART" id="SM00382"/>
    </source>
</evidence>
<dbReference type="AlphaFoldDB" id="A0A7W9BNA0"/>
<reference evidence="2 3" key="1">
    <citation type="submission" date="2020-08" db="EMBL/GenBank/DDBJ databases">
        <title>Genomic Encyclopedia of Type Strains, Phase IV (KMG-IV): sequencing the most valuable type-strain genomes for metagenomic binning, comparative biology and taxonomic classification.</title>
        <authorList>
            <person name="Goeker M."/>
        </authorList>
    </citation>
    <scope>NUCLEOTIDE SEQUENCE [LARGE SCALE GENOMIC DNA]</scope>
    <source>
        <strain evidence="2 3">DSM 101064</strain>
    </source>
</reference>
<dbReference type="PANTHER" id="PTHR35894">
    <property type="entry name" value="GENERAL SECRETION PATHWAY PROTEIN A-RELATED"/>
    <property type="match status" value="1"/>
</dbReference>
<dbReference type="EMBL" id="JACIJM010000012">
    <property type="protein sequence ID" value="MBB5723648.1"/>
    <property type="molecule type" value="Genomic_DNA"/>
</dbReference>
<organism evidence="2 3">
    <name type="scientific">Yoonia ponticola</name>
    <dbReference type="NCBI Taxonomy" id="1524255"/>
    <lineage>
        <taxon>Bacteria</taxon>
        <taxon>Pseudomonadati</taxon>
        <taxon>Pseudomonadota</taxon>
        <taxon>Alphaproteobacteria</taxon>
        <taxon>Rhodobacterales</taxon>
        <taxon>Paracoccaceae</taxon>
        <taxon>Yoonia</taxon>
    </lineage>
</organism>
<dbReference type="InterPro" id="IPR049945">
    <property type="entry name" value="AAA_22"/>
</dbReference>
<dbReference type="SMART" id="SM00382">
    <property type="entry name" value="AAA"/>
    <property type="match status" value="1"/>
</dbReference>
<protein>
    <submittedName>
        <fullName evidence="2">Type II secretory pathway predicted ATPase ExeA</fullName>
    </submittedName>
</protein>
<feature type="domain" description="AAA+ ATPase" evidence="1">
    <location>
        <begin position="49"/>
        <end position="200"/>
    </location>
</feature>
<keyword evidence="3" id="KW-1185">Reference proteome</keyword>
<sequence length="294" mass="32884">MMGQPLDLYTAHFGLRERPFSLVPDPGFLFWSDTHARAFSMLEYGILTRAPITLITGEVGTGKTTLIHQLLDSNREDVTIGLIANAQGDRAELLRWVLMSLGQTADHNAHYVDLFGQFQTYLVSEYAAGRRVVLIFDEAQNLTRDVLEELRMFTNINAGKDELLQLIIVGQPELRDIVLRPDLKQLAQRVAASFHLPEMDQEGVGAYIRHRLHVAGATTNIFESSAIAGIYEITRGIPRLINQLCDLALVYAFTMDVQTVPRSVIDQIMKDGVFFGGGQEHQVTASFVRNRGAR</sequence>
<dbReference type="Gene3D" id="3.40.50.300">
    <property type="entry name" value="P-loop containing nucleotide triphosphate hydrolases"/>
    <property type="match status" value="1"/>
</dbReference>
<dbReference type="PANTHER" id="PTHR35894:SF1">
    <property type="entry name" value="PHOSPHORIBULOKINASE _ URIDINE KINASE FAMILY"/>
    <property type="match status" value="1"/>
</dbReference>
<dbReference type="InterPro" id="IPR027417">
    <property type="entry name" value="P-loop_NTPase"/>
</dbReference>
<accession>A0A7W9BNA0</accession>
<dbReference type="SUPFAM" id="SSF52540">
    <property type="entry name" value="P-loop containing nucleoside triphosphate hydrolases"/>
    <property type="match status" value="1"/>
</dbReference>
<dbReference type="Proteomes" id="UP000535415">
    <property type="component" value="Unassembled WGS sequence"/>
</dbReference>
<dbReference type="RefSeq" id="WP_246414826.1">
    <property type="nucleotide sequence ID" value="NZ_JACIJM010000012.1"/>
</dbReference>
<dbReference type="InterPro" id="IPR052026">
    <property type="entry name" value="ExeA_AAA_ATPase_DNA-bind"/>
</dbReference>
<dbReference type="InterPro" id="IPR003593">
    <property type="entry name" value="AAA+_ATPase"/>
</dbReference>
<evidence type="ECO:0000313" key="2">
    <source>
        <dbReference type="EMBL" id="MBB5723648.1"/>
    </source>
</evidence>
<dbReference type="Pfam" id="PF13401">
    <property type="entry name" value="AAA_22"/>
    <property type="match status" value="1"/>
</dbReference>
<name>A0A7W9BNA0_9RHOB</name>
<proteinExistence type="predicted"/>
<dbReference type="GO" id="GO:0016887">
    <property type="term" value="F:ATP hydrolysis activity"/>
    <property type="evidence" value="ECO:0007669"/>
    <property type="project" value="InterPro"/>
</dbReference>